<dbReference type="Pfam" id="PF03422">
    <property type="entry name" value="CBM_6"/>
    <property type="match status" value="1"/>
</dbReference>
<dbReference type="InterPro" id="IPR041224">
    <property type="entry name" value="BPA_C"/>
</dbReference>
<dbReference type="Pfam" id="PF18040">
    <property type="entry name" value="BPA_C"/>
    <property type="match status" value="1"/>
</dbReference>
<accession>A0A829Y8C3</accession>
<dbReference type="Proteomes" id="UP000445000">
    <property type="component" value="Unassembled WGS sequence"/>
</dbReference>
<feature type="domain" description="CBM6" evidence="3">
    <location>
        <begin position="730"/>
        <end position="855"/>
    </location>
</feature>
<sequence length="858" mass="96150">MKVIGRASLATTLLVASAHASTVAVDVNLNMKHSVNGVSDFGRDRHIIVHTNLTEPDWQGEEDKMTYLFRTLDAYMGRDNGTASWIFAATEQDPARPGRPDHEQMADFGGWVRSQYSAQNPFLLSFRDRAQNMIMGTNPHPTYPTLCYYAHCWAGSEPASGGNGKWLTRDIETSAEWVGQYLDQFFAKYATDSGASLPKYWEVVNEPDMLLNTGQFMMSSWEDIFQYHNLVAQEVRSRLGSKAPLIGGMTWGLHDLPDRDLGTRFKQHGYTDAFYRPEDVEARAYAREQTSSSYWGLGDNNWFQWDVIWKGFIDTAGQNMDFYSVHLYDWPNWAVGGGSVTRTGGAVEATLDLLQWYNVKKFGTTKPVVLSEYGSVNGAYIERGYTIDAARREWEDLKPFSSMLMQFLERPDQVVRSMPFTPIKATWGDWDANRPYPYKMMNRKLDTCNADRTQCQWEWSSYIKWYELWKGVTGTRIDTAASDRDIQVDAYVNGRTVYLILNSLQHQDTQLQLSLFGAQGNPVTSVQQRHLFLDRSLGTDGRPRLDQRSLTTVPGTVTVAADATMILAITYRDPVAINATSKERRYYSEPLTPSSPHRVTTSYTPLTARVNNVAVPAVGEAQIRLTGNFIYQDIIRQDGRVAVKLNGHSIAVNPDWRGEDPGRNTFFATLEIPVPLQYLRTNNTIEATFLNRAEYAAAGLQVWDMSQAPGRSTNPPCTPNCNGGGTPSAQTVQMEAFTQTGGAYGGFQVYNVNGVTAINWNQVGDWADYRVNVPVAGSYAVDITISTPMNGAQATLLVDGQHISTTAVPNNGSWDHFVPLRLTPALQLTSGDHTIRMLSSGPSNWQWNADYFQLRPVN</sequence>
<dbReference type="PROSITE" id="PS51175">
    <property type="entry name" value="CBM6"/>
    <property type="match status" value="1"/>
</dbReference>
<dbReference type="InterPro" id="IPR005084">
    <property type="entry name" value="CBM6"/>
</dbReference>
<feature type="chain" id="PRO_5032782361" description="CBM6 domain-containing protein" evidence="2">
    <location>
        <begin position="21"/>
        <end position="858"/>
    </location>
</feature>
<feature type="signal peptide" evidence="2">
    <location>
        <begin position="1"/>
        <end position="20"/>
    </location>
</feature>
<keyword evidence="5" id="KW-1185">Reference proteome</keyword>
<dbReference type="Gene3D" id="2.60.120.1200">
    <property type="match status" value="1"/>
</dbReference>
<evidence type="ECO:0000313" key="4">
    <source>
        <dbReference type="EMBL" id="GFE79235.1"/>
    </source>
</evidence>
<dbReference type="AlphaFoldDB" id="A0A829Y8C3"/>
<dbReference type="InterPro" id="IPR008979">
    <property type="entry name" value="Galactose-bd-like_sf"/>
</dbReference>
<dbReference type="InterPro" id="IPR040527">
    <property type="entry name" value="Beta-sand_Porphyrn"/>
</dbReference>
<organism evidence="4 5">
    <name type="scientific">Steroidobacter agaridevorans</name>
    <dbReference type="NCBI Taxonomy" id="2695856"/>
    <lineage>
        <taxon>Bacteria</taxon>
        <taxon>Pseudomonadati</taxon>
        <taxon>Pseudomonadota</taxon>
        <taxon>Gammaproteobacteria</taxon>
        <taxon>Steroidobacterales</taxon>
        <taxon>Steroidobacteraceae</taxon>
        <taxon>Steroidobacter</taxon>
    </lineage>
</organism>
<dbReference type="SMART" id="SM00606">
    <property type="entry name" value="CBD_IV"/>
    <property type="match status" value="1"/>
</dbReference>
<dbReference type="Gene3D" id="3.20.20.80">
    <property type="entry name" value="Glycosidases"/>
    <property type="match status" value="1"/>
</dbReference>
<name>A0A829Y8C3_9GAMM</name>
<dbReference type="Pfam" id="PF18206">
    <property type="entry name" value="Porphyrn_cat_1"/>
    <property type="match status" value="1"/>
</dbReference>
<dbReference type="SUPFAM" id="SSF51445">
    <property type="entry name" value="(Trans)glycosidases"/>
    <property type="match status" value="1"/>
</dbReference>
<reference evidence="5" key="1">
    <citation type="submission" date="2020-01" db="EMBL/GenBank/DDBJ databases">
        <title>'Steroidobacter agaridevorans' sp. nov., agar-degrading bacteria isolated from rhizosphere soils.</title>
        <authorList>
            <person name="Ikenaga M."/>
            <person name="Kataoka M."/>
            <person name="Murouchi A."/>
            <person name="Katsuragi S."/>
            <person name="Sakai M."/>
        </authorList>
    </citation>
    <scope>NUCLEOTIDE SEQUENCE [LARGE SCALE GENOMIC DNA]</scope>
    <source>
        <strain evidence="5">YU21-B</strain>
    </source>
</reference>
<dbReference type="RefSeq" id="WP_161810939.1">
    <property type="nucleotide sequence ID" value="NZ_BLJN01000001.1"/>
</dbReference>
<dbReference type="Gene3D" id="2.60.120.260">
    <property type="entry name" value="Galactose-binding domain-like"/>
    <property type="match status" value="1"/>
</dbReference>
<dbReference type="CDD" id="cd04079">
    <property type="entry name" value="CBM6_agarase-like"/>
    <property type="match status" value="1"/>
</dbReference>
<dbReference type="InterPro" id="IPR017853">
    <property type="entry name" value="GH"/>
</dbReference>
<proteinExistence type="predicted"/>
<evidence type="ECO:0000256" key="1">
    <source>
        <dbReference type="ARBA" id="ARBA00022729"/>
    </source>
</evidence>
<dbReference type="GO" id="GO:0030246">
    <property type="term" value="F:carbohydrate binding"/>
    <property type="evidence" value="ECO:0007669"/>
    <property type="project" value="InterPro"/>
</dbReference>
<keyword evidence="1 2" id="KW-0732">Signal</keyword>
<comment type="caution">
    <text evidence="4">The sequence shown here is derived from an EMBL/GenBank/DDBJ whole genome shotgun (WGS) entry which is preliminary data.</text>
</comment>
<gene>
    <name evidence="4" type="ORF">GCM10011487_12350</name>
</gene>
<evidence type="ECO:0000313" key="5">
    <source>
        <dbReference type="Proteomes" id="UP000445000"/>
    </source>
</evidence>
<dbReference type="SUPFAM" id="SSF49785">
    <property type="entry name" value="Galactose-binding domain-like"/>
    <property type="match status" value="1"/>
</dbReference>
<dbReference type="CDD" id="cd21510">
    <property type="entry name" value="agarase_cat"/>
    <property type="match status" value="1"/>
</dbReference>
<dbReference type="EMBL" id="BLJN01000001">
    <property type="protein sequence ID" value="GFE79235.1"/>
    <property type="molecule type" value="Genomic_DNA"/>
</dbReference>
<protein>
    <recommendedName>
        <fullName evidence="3">CBM6 domain-containing protein</fullName>
    </recommendedName>
</protein>
<dbReference type="InterPro" id="IPR006584">
    <property type="entry name" value="Cellulose-bd_IV"/>
</dbReference>
<evidence type="ECO:0000259" key="3">
    <source>
        <dbReference type="PROSITE" id="PS51175"/>
    </source>
</evidence>
<evidence type="ECO:0000256" key="2">
    <source>
        <dbReference type="SAM" id="SignalP"/>
    </source>
</evidence>